<protein>
    <submittedName>
        <fullName evidence="4">Uncharacterized protein</fullName>
    </submittedName>
</protein>
<reference evidence="4 5" key="1">
    <citation type="journal article" date="2019" name="Sci. Rep.">
        <title>Comparative genomics of chytrid fungi reveal insights into the obligate biotrophic and pathogenic lifestyle of Synchytrium endobioticum.</title>
        <authorList>
            <person name="van de Vossenberg B.T.L.H."/>
            <person name="Warris S."/>
            <person name="Nguyen H.D.T."/>
            <person name="van Gent-Pelzer M.P.E."/>
            <person name="Joly D.L."/>
            <person name="van de Geest H.C."/>
            <person name="Bonants P.J.M."/>
            <person name="Smith D.S."/>
            <person name="Levesque C.A."/>
            <person name="van der Lee T.A.J."/>
        </authorList>
    </citation>
    <scope>NUCLEOTIDE SEQUENCE [LARGE SCALE GENOMIC DNA]</scope>
    <source>
        <strain evidence="4 5">JEL517</strain>
    </source>
</reference>
<keyword evidence="1" id="KW-0813">Transport</keyword>
<dbReference type="GeneID" id="42006183"/>
<sequence length="358" mass="38715">MPPPPPFPAVGIEAKPAPSPTPSVSSLIAAILATESPAPSTGSLDLLNGTITTPLNVTIIQGTPAIRQALPSFPLIPKSIQPYLLPIIRFILPVFHELDCTKEFWIESAPGVQCATLISARILGMSVVLLGWASKLPQIISLLSTAKARMDLPLIPTIVELFGWTLIALYNVRIGTFWTAFGEGFGIIVTNIFLMILWGLQQLRGPETSYMAVSTASTVVPDPNEEAPRQYSRVVVLSILSGIAVFYVFAYTVLWGGPIIILQGFLGVNAPLGLVPVFTLMYGNYVRKRADSIPGLTIIMGWLCGFIRSFTSFVETTDILMRIGCVAGLILPGILVWQVIYYEYICGAQGIPNPKKAS</sequence>
<evidence type="ECO:0000313" key="5">
    <source>
        <dbReference type="Proteomes" id="UP000319731"/>
    </source>
</evidence>
<proteinExistence type="predicted"/>
<feature type="transmembrane region" description="Helical" evidence="3">
    <location>
        <begin position="234"/>
        <end position="254"/>
    </location>
</feature>
<evidence type="ECO:0000256" key="2">
    <source>
        <dbReference type="ARBA" id="ARBA00022737"/>
    </source>
</evidence>
<dbReference type="PANTHER" id="PTHR12226">
    <property type="entry name" value="MANNOSE-P-DOLICHOL UTILIZATION DEFECT 1 LEC35 -RELATED"/>
    <property type="match status" value="1"/>
</dbReference>
<feature type="transmembrane region" description="Helical" evidence="3">
    <location>
        <begin position="319"/>
        <end position="342"/>
    </location>
</feature>
<feature type="transmembrane region" description="Helical" evidence="3">
    <location>
        <begin position="178"/>
        <end position="200"/>
    </location>
</feature>
<organism evidence="4 5">
    <name type="scientific">Synchytrium microbalum</name>
    <dbReference type="NCBI Taxonomy" id="1806994"/>
    <lineage>
        <taxon>Eukaryota</taxon>
        <taxon>Fungi</taxon>
        <taxon>Fungi incertae sedis</taxon>
        <taxon>Chytridiomycota</taxon>
        <taxon>Chytridiomycota incertae sedis</taxon>
        <taxon>Chytridiomycetes</taxon>
        <taxon>Synchytriales</taxon>
        <taxon>Synchytriaceae</taxon>
        <taxon>Synchytrium</taxon>
    </lineage>
</organism>
<dbReference type="PANTHER" id="PTHR12226:SF2">
    <property type="entry name" value="MANNOSE-P-DOLICHOL UTILIZATION DEFECT 1 PROTEIN"/>
    <property type="match status" value="1"/>
</dbReference>
<dbReference type="Proteomes" id="UP000319731">
    <property type="component" value="Unassembled WGS sequence"/>
</dbReference>
<accession>A0A507C147</accession>
<feature type="transmembrane region" description="Helical" evidence="3">
    <location>
        <begin position="293"/>
        <end position="313"/>
    </location>
</feature>
<dbReference type="Gene3D" id="1.20.1280.290">
    <property type="match status" value="1"/>
</dbReference>
<dbReference type="InterPro" id="IPR016817">
    <property type="entry name" value="MannP-dilichol_defect-1"/>
</dbReference>
<name>A0A507C147_9FUNG</name>
<dbReference type="EMBL" id="QEAO01000039">
    <property type="protein sequence ID" value="TPX31784.1"/>
    <property type="molecule type" value="Genomic_DNA"/>
</dbReference>
<evidence type="ECO:0000256" key="1">
    <source>
        <dbReference type="ARBA" id="ARBA00022448"/>
    </source>
</evidence>
<keyword evidence="3" id="KW-1133">Transmembrane helix</keyword>
<keyword evidence="3" id="KW-0472">Membrane</keyword>
<dbReference type="OrthoDB" id="271506at2759"/>
<dbReference type="RefSeq" id="XP_031023127.1">
    <property type="nucleotide sequence ID" value="XM_031170886.1"/>
</dbReference>
<gene>
    <name evidence="4" type="ORF">SmJEL517_g04958</name>
</gene>
<dbReference type="AlphaFoldDB" id="A0A507C147"/>
<feature type="transmembrane region" description="Helical" evidence="3">
    <location>
        <begin position="260"/>
        <end position="281"/>
    </location>
</feature>
<evidence type="ECO:0000313" key="4">
    <source>
        <dbReference type="EMBL" id="TPX31784.1"/>
    </source>
</evidence>
<comment type="caution">
    <text evidence="4">The sequence shown here is derived from an EMBL/GenBank/DDBJ whole genome shotgun (WGS) entry which is preliminary data.</text>
</comment>
<keyword evidence="5" id="KW-1185">Reference proteome</keyword>
<keyword evidence="3" id="KW-0812">Transmembrane</keyword>
<evidence type="ECO:0000256" key="3">
    <source>
        <dbReference type="SAM" id="Phobius"/>
    </source>
</evidence>
<keyword evidence="2" id="KW-0677">Repeat</keyword>